<evidence type="ECO:0000256" key="10">
    <source>
        <dbReference type="ARBA" id="ARBA00023136"/>
    </source>
</evidence>
<keyword evidence="10 11" id="KW-0472">Membrane</keyword>
<dbReference type="AlphaFoldDB" id="A0A7W7B368"/>
<sequence>MTRAAPRESRFGQLFLRGSLSRRMLAVSALWIITLLLIGGYALERTVGRIITDGFDERLRSVITALIATVELGPEGEIRLNRSLGDQRFQEPYSGLYWQISMAGQEPLRSRSLWDRALTPSTFDASKEPVAYDSNDFEGDRLRVMERDIVLPESPIVLHVQAAQNRAELDGQLARVRATVLWSLGVLGIGLIGMAALQTGYGLWPLRRISDQISAVRSGTVKRVSSDFPSEVSPMVAELNELLDHTEAQAEAARMHAGNLAHALKTPLAIVMNEAEGQTNPLALTVRGQLAIMRRHIDHHLARARALGRRSAVNVRAEVWPALEGLRRAISRIYPDVTIDLDGDRTAIFQGERQDLEEMAGNLIENAAKYGAGRVFVTVLRTSGPERFIEIVVEDDGPGIAEKERGRIFGRGARLDTEKPGTGLGLAIVKDVAEIYGGSIRLGSSDDLGGLEAKLRLPAAF</sequence>
<dbReference type="GO" id="GO:0005886">
    <property type="term" value="C:plasma membrane"/>
    <property type="evidence" value="ECO:0007669"/>
    <property type="project" value="TreeGrafter"/>
</dbReference>
<comment type="caution">
    <text evidence="14">The sequence shown here is derived from an EMBL/GenBank/DDBJ whole genome shotgun (WGS) entry which is preliminary data.</text>
</comment>
<keyword evidence="8 11" id="KW-1133">Transmembrane helix</keyword>
<keyword evidence="9" id="KW-0902">Two-component regulatory system</keyword>
<dbReference type="InterPro" id="IPR003660">
    <property type="entry name" value="HAMP_dom"/>
</dbReference>
<evidence type="ECO:0000256" key="3">
    <source>
        <dbReference type="ARBA" id="ARBA00012438"/>
    </source>
</evidence>
<gene>
    <name evidence="14" type="ORF">GGQ98_002821</name>
</gene>
<evidence type="ECO:0000256" key="11">
    <source>
        <dbReference type="SAM" id="Phobius"/>
    </source>
</evidence>
<dbReference type="InterPro" id="IPR036097">
    <property type="entry name" value="HisK_dim/P_sf"/>
</dbReference>
<comment type="subcellular location">
    <subcellularLocation>
        <location evidence="2">Membrane</location>
    </subcellularLocation>
</comment>
<feature type="domain" description="HAMP" evidence="13">
    <location>
        <begin position="200"/>
        <end position="251"/>
    </location>
</feature>
<protein>
    <recommendedName>
        <fullName evidence="3">histidine kinase</fullName>
        <ecNumber evidence="3">2.7.13.3</ecNumber>
    </recommendedName>
</protein>
<dbReference type="InterPro" id="IPR003594">
    <property type="entry name" value="HATPase_dom"/>
</dbReference>
<dbReference type="SUPFAM" id="SSF47384">
    <property type="entry name" value="Homodimeric domain of signal transducing histidine kinase"/>
    <property type="match status" value="1"/>
</dbReference>
<proteinExistence type="predicted"/>
<keyword evidence="5" id="KW-0808">Transferase</keyword>
<dbReference type="PRINTS" id="PR00344">
    <property type="entry name" value="BCTRLSENSOR"/>
</dbReference>
<feature type="domain" description="Histidine kinase" evidence="12">
    <location>
        <begin position="259"/>
        <end position="461"/>
    </location>
</feature>
<dbReference type="PROSITE" id="PS50885">
    <property type="entry name" value="HAMP"/>
    <property type="match status" value="1"/>
</dbReference>
<dbReference type="Gene3D" id="1.10.287.130">
    <property type="match status" value="1"/>
</dbReference>
<keyword evidence="15" id="KW-1185">Reference proteome</keyword>
<comment type="catalytic activity">
    <reaction evidence="1">
        <text>ATP + protein L-histidine = ADP + protein N-phospho-L-histidine.</text>
        <dbReference type="EC" id="2.7.13.3"/>
    </reaction>
</comment>
<dbReference type="RefSeq" id="WP_243451896.1">
    <property type="nucleotide sequence ID" value="NZ_JACHNZ010000036.1"/>
</dbReference>
<dbReference type="PANTHER" id="PTHR45436">
    <property type="entry name" value="SENSOR HISTIDINE KINASE YKOH"/>
    <property type="match status" value="1"/>
</dbReference>
<reference evidence="14 15" key="1">
    <citation type="submission" date="2020-08" db="EMBL/GenBank/DDBJ databases">
        <title>Genomic Encyclopedia of Type Strains, Phase IV (KMG-IV): sequencing the most valuable type-strain genomes for metagenomic binning, comparative biology and taxonomic classification.</title>
        <authorList>
            <person name="Goeker M."/>
        </authorList>
    </citation>
    <scope>NUCLEOTIDE SEQUENCE [LARGE SCALE GENOMIC DNA]</scope>
    <source>
        <strain evidence="14 15">DSM 17328</strain>
    </source>
</reference>
<dbReference type="GO" id="GO:0000155">
    <property type="term" value="F:phosphorelay sensor kinase activity"/>
    <property type="evidence" value="ECO:0007669"/>
    <property type="project" value="InterPro"/>
</dbReference>
<dbReference type="EMBL" id="JACHNZ010000036">
    <property type="protein sequence ID" value="MBB4633191.1"/>
    <property type="molecule type" value="Genomic_DNA"/>
</dbReference>
<dbReference type="PROSITE" id="PS50109">
    <property type="entry name" value="HIS_KIN"/>
    <property type="match status" value="1"/>
</dbReference>
<keyword evidence="4" id="KW-0597">Phosphoprotein</keyword>
<evidence type="ECO:0000256" key="2">
    <source>
        <dbReference type="ARBA" id="ARBA00004370"/>
    </source>
</evidence>
<dbReference type="InterPro" id="IPR036890">
    <property type="entry name" value="HATPase_C_sf"/>
</dbReference>
<evidence type="ECO:0000256" key="1">
    <source>
        <dbReference type="ARBA" id="ARBA00000085"/>
    </source>
</evidence>
<evidence type="ECO:0000313" key="15">
    <source>
        <dbReference type="Proteomes" id="UP000566324"/>
    </source>
</evidence>
<evidence type="ECO:0000256" key="5">
    <source>
        <dbReference type="ARBA" id="ARBA00022679"/>
    </source>
</evidence>
<dbReference type="InterPro" id="IPR050428">
    <property type="entry name" value="TCS_sensor_his_kinase"/>
</dbReference>
<dbReference type="SMART" id="SM00387">
    <property type="entry name" value="HATPase_c"/>
    <property type="match status" value="1"/>
</dbReference>
<evidence type="ECO:0000256" key="4">
    <source>
        <dbReference type="ARBA" id="ARBA00022553"/>
    </source>
</evidence>
<evidence type="ECO:0000256" key="7">
    <source>
        <dbReference type="ARBA" id="ARBA00022777"/>
    </source>
</evidence>
<dbReference type="Proteomes" id="UP000566324">
    <property type="component" value="Unassembled WGS sequence"/>
</dbReference>
<dbReference type="PANTHER" id="PTHR45436:SF5">
    <property type="entry name" value="SENSOR HISTIDINE KINASE TRCS"/>
    <property type="match status" value="1"/>
</dbReference>
<keyword evidence="7 14" id="KW-0418">Kinase</keyword>
<evidence type="ECO:0000256" key="9">
    <source>
        <dbReference type="ARBA" id="ARBA00023012"/>
    </source>
</evidence>
<dbReference type="EC" id="2.7.13.3" evidence="3"/>
<accession>A0A7W7B368</accession>
<evidence type="ECO:0000256" key="6">
    <source>
        <dbReference type="ARBA" id="ARBA00022692"/>
    </source>
</evidence>
<dbReference type="InterPro" id="IPR005467">
    <property type="entry name" value="His_kinase_dom"/>
</dbReference>
<name>A0A7W7B368_9SPHN</name>
<organism evidence="14 15">
    <name type="scientific">Sphingosinicella soli</name>
    <dbReference type="NCBI Taxonomy" id="333708"/>
    <lineage>
        <taxon>Bacteria</taxon>
        <taxon>Pseudomonadati</taxon>
        <taxon>Pseudomonadota</taxon>
        <taxon>Alphaproteobacteria</taxon>
        <taxon>Sphingomonadales</taxon>
        <taxon>Sphingosinicellaceae</taxon>
        <taxon>Sphingosinicella</taxon>
    </lineage>
</organism>
<dbReference type="Pfam" id="PF02518">
    <property type="entry name" value="HATPase_c"/>
    <property type="match status" value="1"/>
</dbReference>
<keyword evidence="6 11" id="KW-0812">Transmembrane</keyword>
<feature type="transmembrane region" description="Helical" evidence="11">
    <location>
        <begin position="180"/>
        <end position="204"/>
    </location>
</feature>
<feature type="transmembrane region" description="Helical" evidence="11">
    <location>
        <begin position="24"/>
        <end position="43"/>
    </location>
</feature>
<dbReference type="SUPFAM" id="SSF55874">
    <property type="entry name" value="ATPase domain of HSP90 chaperone/DNA topoisomerase II/histidine kinase"/>
    <property type="match status" value="1"/>
</dbReference>
<evidence type="ECO:0000313" key="14">
    <source>
        <dbReference type="EMBL" id="MBB4633191.1"/>
    </source>
</evidence>
<evidence type="ECO:0000259" key="12">
    <source>
        <dbReference type="PROSITE" id="PS50109"/>
    </source>
</evidence>
<dbReference type="Gene3D" id="3.30.565.10">
    <property type="entry name" value="Histidine kinase-like ATPase, C-terminal domain"/>
    <property type="match status" value="1"/>
</dbReference>
<dbReference type="InterPro" id="IPR004358">
    <property type="entry name" value="Sig_transdc_His_kin-like_C"/>
</dbReference>
<evidence type="ECO:0000259" key="13">
    <source>
        <dbReference type="PROSITE" id="PS50885"/>
    </source>
</evidence>
<evidence type="ECO:0000256" key="8">
    <source>
        <dbReference type="ARBA" id="ARBA00022989"/>
    </source>
</evidence>